<evidence type="ECO:0000256" key="2">
    <source>
        <dbReference type="ARBA" id="ARBA00022741"/>
    </source>
</evidence>
<evidence type="ECO:0000259" key="14">
    <source>
        <dbReference type="PROSITE" id="PS50222"/>
    </source>
</evidence>
<dbReference type="PROSITE" id="PS50178">
    <property type="entry name" value="ZF_FYVE"/>
    <property type="match status" value="1"/>
</dbReference>
<feature type="region of interest" description="Disordered" evidence="9">
    <location>
        <begin position="480"/>
        <end position="518"/>
    </location>
</feature>
<keyword evidence="16" id="KW-1185">Reference proteome</keyword>
<dbReference type="InterPro" id="IPR002048">
    <property type="entry name" value="EF_hand_dom"/>
</dbReference>
<keyword evidence="5 8" id="KW-0067">ATP-binding</keyword>
<gene>
    <name evidence="15" type="ORF">JG688_00000321</name>
</gene>
<feature type="compositionally biased region" description="Polar residues" evidence="9">
    <location>
        <begin position="480"/>
        <end position="494"/>
    </location>
</feature>
<evidence type="ECO:0000259" key="10">
    <source>
        <dbReference type="PROSITE" id="PS50011"/>
    </source>
</evidence>
<feature type="domain" description="FYVE-type" evidence="13">
    <location>
        <begin position="365"/>
        <end position="425"/>
    </location>
</feature>
<comment type="caution">
    <text evidence="15">The sequence shown here is derived from an EMBL/GenBank/DDBJ whole genome shotgun (WGS) entry which is preliminary data.</text>
</comment>
<feature type="domain" description="EF-hand" evidence="14">
    <location>
        <begin position="1181"/>
        <end position="1216"/>
    </location>
</feature>
<feature type="region of interest" description="Disordered" evidence="9">
    <location>
        <begin position="834"/>
        <end position="853"/>
    </location>
</feature>
<feature type="compositionally biased region" description="Low complexity" evidence="9">
    <location>
        <begin position="1568"/>
        <end position="1594"/>
    </location>
</feature>
<keyword evidence="2 8" id="KW-0547">Nucleotide-binding</keyword>
<dbReference type="GO" id="GO:0005524">
    <property type="term" value="F:ATP binding"/>
    <property type="evidence" value="ECO:0007669"/>
    <property type="project" value="UniProtKB-UniRule"/>
</dbReference>
<dbReference type="SMART" id="SM00064">
    <property type="entry name" value="FYVE"/>
    <property type="match status" value="1"/>
</dbReference>
<evidence type="ECO:0000256" key="7">
    <source>
        <dbReference type="PROSITE-ProRule" id="PRU00228"/>
    </source>
</evidence>
<feature type="compositionally biased region" description="Basic and acidic residues" evidence="9">
    <location>
        <begin position="1325"/>
        <end position="1340"/>
    </location>
</feature>
<evidence type="ECO:0000256" key="3">
    <source>
        <dbReference type="ARBA" id="ARBA00022771"/>
    </source>
</evidence>
<feature type="compositionally biased region" description="Polar residues" evidence="9">
    <location>
        <begin position="631"/>
        <end position="643"/>
    </location>
</feature>
<dbReference type="GO" id="GO:0008270">
    <property type="term" value="F:zinc ion binding"/>
    <property type="evidence" value="ECO:0007669"/>
    <property type="project" value="UniProtKB-KW"/>
</dbReference>
<dbReference type="InterPro" id="IPR000433">
    <property type="entry name" value="Znf_ZZ"/>
</dbReference>
<sequence length="1952" mass="215281">MTDSYLGSSCRGSIRSCEFQSSNNSAASPVSARNALLSASSINALVADRELFTTAASVVPKLRSVVEHRRDMFRTSSVWQMPPSDRQQPPCWVVKKKQHGAEISEFDRAKLPSMRSIDGSNWFRGSSRVADSRHSMIESRRSIYTRNAFLGEHTQSEIRARELLQWPLNDLNVTYAVSAQPGWVALQSVVLRSRRSLNPMAAAKHTSRRQRLCLAAYSQLCPDANEAFYTMKTLPKPMHDKFTHRREPRTSEQAIRGDMDHIAAGYHLMSSYSDLNGHQTRIIMTAYVYSPATDASRARSRFWAKGQPGVGSVSSRRHYAAPTANAEAKYVVNLLAAATTSFEQLVRRRRLGYQPFLHMPENHDRAQDNRCHVCLKNFGLLRPQRFCQLCAQRVCRECSRKFDVEPIARRVRRNRICFACVANVDASVFQQENPLLNTSFPRASIAEARTNTTDPADEVDAKISTAFYDILLKTNNVARNSQSTDKASTSQTAYEAQMHRLDRSSSAATASTSFSSTPGRQLADALFSSDALTRARALEIVRQVVKQVTSDPAPTSSTSTTSSSSTFNPSIPVFHPQYPDRKMVDKYLEARLHLSSISLSGDPTVMNDSSDIPRTRPSSFYNLQEVTQRPRCSTSGQCSSSFDRPSVVPRPWTTTTNLETELDLDDDLDSAALDSICEVAAIRMRCSIAYIVALNARNSHAQRIVGSSGAPRPWTEEVTVCPLPLVANDKPFVIKDPARDAQLRHLRLVRDFGVRFFAGFPIKSPDGVVVACLCTVDAKAREKISLEDLKAMHALSKLASDLFEEEVNPYTPRNNAPAMRMRLLTRLTRAPVRSKAPPTSAVQHLPPPKPKETSYSNGTGWVGFVTTAAALGVAILIHRDAPSSDVECGSSGDSWWTSPKLEQRGHYTLLKELGRGGFSIVRLAVDTETKQMLAAKIFDPKSSSMETIQAEIDILRYLGEHRNIVSLHDVLYLKDETIMLTDLVEGGELFDYIVDMGSVSEQDAAHLLHDVCRALDYVHSRGVCHRDLKPENVLLSDRSVEANVKLAAYITLTGVHPFDPRGDKSDAEIVKEIANGKYDVENKWYKSLTAEAKDFLTRLLDSDPAKRLTAKQALQHSWLSGITTSAEPLDSGYTQRLQSYQRLQQLRANILAVVMGVQHAKLGKTSGANEKRLTSHRTATVNMDMFKETFSLFDKDESGCIDRDELKSMLLALGQQLSSSEIDEIMRQADTDGDGKISFTEFVSMMNERLFRRGDLTTGDLKAAFDQAEEMEASASAASPVMPHVGSPRAIGEPTAATMSPSTPTENDVAEVETEKSPVAAQLELKPHVDGAESDKARTDSDDEDEELPIKQHEEVVAPVQEPTTPVEAPKSPVEEPTTPTEAYPKPTTPVEAHAEPTTPVEQSPEQTFGEDVVEKELIVQEKVTESPPSPSSPYVGIDEVEKLQVQVHEVELKVQEEDIQDHEVELVIPSPKRPAPLNLVHHDIDDEASDSDEMEGAAGGEDDEEGADLGTPLGYGGAADFGEGQDEFTSHRFLGPSVASDASSVRALHSLRRVALHDNPPRFVSESSVVAASSGSVTSSGESSGRNSSSASAIHAPDSKSGLRSQSEVDFVEHPLNTYTLTFTEPVLGFNTNVVVSLENELLVEVWSVEKDSPAQRGGVVVGDYLISVNGQHIEPHMTKEQVFEIIQTSTVPRTLVFQRDVHDKDGAQSKSLPDKKHSPAKPLIGRLGAAMSQGASIIGSKWKRKKTIVHQNSFCDGCGMDPIVGALWTCSVCSNYNLCSECYDLGTHGMENTEQMQALSEAIVQYKLQKKCKQFTPEFLLSLRRDICKGRPDKFEYLGEWIANIVVGTSAAKITVRGIEIPSLPPAARQRFVSYLMPLVSNRTDIEVNIEWLPDEADQFNAAGRPSVDRMSAGAFGSGDEEEHDGPTENLEKLRIWISDKKTRTTSPFA</sequence>
<protein>
    <recommendedName>
        <fullName evidence="17">Calmodulin</fullName>
    </recommendedName>
</protein>
<dbReference type="GO" id="GO:0004672">
    <property type="term" value="F:protein kinase activity"/>
    <property type="evidence" value="ECO:0007669"/>
    <property type="project" value="InterPro"/>
</dbReference>
<name>A0A8J5MDZ6_9STRA</name>
<dbReference type="InterPro" id="IPR008271">
    <property type="entry name" value="Ser/Thr_kinase_AS"/>
</dbReference>
<dbReference type="InterPro" id="IPR003018">
    <property type="entry name" value="GAF"/>
</dbReference>
<dbReference type="SMART" id="SM00220">
    <property type="entry name" value="S_TKc"/>
    <property type="match status" value="1"/>
</dbReference>
<dbReference type="PROSITE" id="PS50135">
    <property type="entry name" value="ZF_ZZ_2"/>
    <property type="match status" value="1"/>
</dbReference>
<feature type="region of interest" description="Disordered" evidence="9">
    <location>
        <begin position="1568"/>
        <end position="1603"/>
    </location>
</feature>
<comment type="similarity">
    <text evidence="6">Belongs to the protein kinase superfamily. Ser/Thr protein kinase family. CDPK subfamily.</text>
</comment>
<keyword evidence="4" id="KW-0862">Zinc</keyword>
<dbReference type="CDD" id="cd00065">
    <property type="entry name" value="FYVE_like_SF"/>
    <property type="match status" value="1"/>
</dbReference>
<evidence type="ECO:0000256" key="4">
    <source>
        <dbReference type="ARBA" id="ARBA00022833"/>
    </source>
</evidence>
<evidence type="ECO:0000259" key="11">
    <source>
        <dbReference type="PROSITE" id="PS50106"/>
    </source>
</evidence>
<dbReference type="CDD" id="cd00051">
    <property type="entry name" value="EFh"/>
    <property type="match status" value="1"/>
</dbReference>
<dbReference type="GO" id="GO:0005509">
    <property type="term" value="F:calcium ion binding"/>
    <property type="evidence" value="ECO:0007669"/>
    <property type="project" value="InterPro"/>
</dbReference>
<dbReference type="PANTHER" id="PTHR43102:SF2">
    <property type="entry name" value="GAF DOMAIN-CONTAINING PROTEIN"/>
    <property type="match status" value="1"/>
</dbReference>
<dbReference type="PROSITE" id="PS50222">
    <property type="entry name" value="EF_HAND_2"/>
    <property type="match status" value="2"/>
</dbReference>
<feature type="region of interest" description="Disordered" evidence="9">
    <location>
        <begin position="1469"/>
        <end position="1523"/>
    </location>
</feature>
<dbReference type="PANTHER" id="PTHR43102">
    <property type="entry name" value="SLR1143 PROTEIN"/>
    <property type="match status" value="1"/>
</dbReference>
<dbReference type="Pfam" id="PF00069">
    <property type="entry name" value="Pkinase"/>
    <property type="match status" value="2"/>
</dbReference>
<accession>A0A8J5MDZ6</accession>
<feature type="domain" description="ZZ-type" evidence="12">
    <location>
        <begin position="1752"/>
        <end position="1806"/>
    </location>
</feature>
<dbReference type="FunFam" id="1.10.238.10:FF:000001">
    <property type="entry name" value="Calmodulin 1"/>
    <property type="match status" value="1"/>
</dbReference>
<dbReference type="Pfam" id="PF17820">
    <property type="entry name" value="PDZ_6"/>
    <property type="match status" value="1"/>
</dbReference>
<evidence type="ECO:0000313" key="16">
    <source>
        <dbReference type="Proteomes" id="UP000709295"/>
    </source>
</evidence>
<dbReference type="PROSITE" id="PS00108">
    <property type="entry name" value="PROTEIN_KINASE_ST"/>
    <property type="match status" value="1"/>
</dbReference>
<dbReference type="PROSITE" id="PS00107">
    <property type="entry name" value="PROTEIN_KINASE_ATP"/>
    <property type="match status" value="1"/>
</dbReference>
<evidence type="ECO:0000256" key="1">
    <source>
        <dbReference type="ARBA" id="ARBA00022723"/>
    </source>
</evidence>
<dbReference type="SMART" id="SM00291">
    <property type="entry name" value="ZnF_ZZ"/>
    <property type="match status" value="1"/>
</dbReference>
<evidence type="ECO:0000313" key="15">
    <source>
        <dbReference type="EMBL" id="KAG6977493.1"/>
    </source>
</evidence>
<feature type="region of interest" description="Disordered" evidence="9">
    <location>
        <begin position="547"/>
        <end position="572"/>
    </location>
</feature>
<feature type="domain" description="PDZ" evidence="11">
    <location>
        <begin position="1609"/>
        <end position="1703"/>
    </location>
</feature>
<dbReference type="InterPro" id="IPR001478">
    <property type="entry name" value="PDZ"/>
</dbReference>
<dbReference type="Pfam" id="PF00569">
    <property type="entry name" value="ZZ"/>
    <property type="match status" value="1"/>
</dbReference>
<evidence type="ECO:0000256" key="6">
    <source>
        <dbReference type="ARBA" id="ARBA00024334"/>
    </source>
</evidence>
<dbReference type="SMART" id="SM00054">
    <property type="entry name" value="EFh"/>
    <property type="match status" value="2"/>
</dbReference>
<dbReference type="PROSITE" id="PS50106">
    <property type="entry name" value="PDZ"/>
    <property type="match status" value="1"/>
</dbReference>
<feature type="domain" description="Protein kinase" evidence="10">
    <location>
        <begin position="907"/>
        <end position="1119"/>
    </location>
</feature>
<feature type="compositionally biased region" description="Low complexity" evidence="9">
    <location>
        <begin position="1294"/>
        <end position="1305"/>
    </location>
</feature>
<dbReference type="Pfam" id="PF01590">
    <property type="entry name" value="GAF"/>
    <property type="match status" value="1"/>
</dbReference>
<proteinExistence type="inferred from homology"/>
<feature type="domain" description="EF-hand" evidence="14">
    <location>
        <begin position="1217"/>
        <end position="1252"/>
    </location>
</feature>
<dbReference type="InterPro" id="IPR000306">
    <property type="entry name" value="Znf_FYVE"/>
</dbReference>
<dbReference type="InterPro" id="IPR000719">
    <property type="entry name" value="Prot_kinase_dom"/>
</dbReference>
<feature type="region of interest" description="Disordered" evidence="9">
    <location>
        <begin position="1274"/>
        <end position="1409"/>
    </location>
</feature>
<dbReference type="InterPro" id="IPR017441">
    <property type="entry name" value="Protein_kinase_ATP_BS"/>
</dbReference>
<feature type="binding site" evidence="8">
    <location>
        <position position="936"/>
    </location>
    <ligand>
        <name>ATP</name>
        <dbReference type="ChEBI" id="CHEBI:30616"/>
    </ligand>
</feature>
<dbReference type="Proteomes" id="UP000709295">
    <property type="component" value="Unassembled WGS sequence"/>
</dbReference>
<keyword evidence="3 7" id="KW-0863">Zinc-finger</keyword>
<dbReference type="EMBL" id="JAENGY010000005">
    <property type="protein sequence ID" value="KAG6977493.1"/>
    <property type="molecule type" value="Genomic_DNA"/>
</dbReference>
<dbReference type="PROSITE" id="PS00018">
    <property type="entry name" value="EF_HAND_1"/>
    <property type="match status" value="2"/>
</dbReference>
<dbReference type="InterPro" id="IPR018247">
    <property type="entry name" value="EF_Hand_1_Ca_BS"/>
</dbReference>
<dbReference type="SMART" id="SM00228">
    <property type="entry name" value="PDZ"/>
    <property type="match status" value="1"/>
</dbReference>
<evidence type="ECO:0000256" key="9">
    <source>
        <dbReference type="SAM" id="MobiDB-lite"/>
    </source>
</evidence>
<keyword evidence="1" id="KW-0479">Metal-binding</keyword>
<evidence type="ECO:0000256" key="5">
    <source>
        <dbReference type="ARBA" id="ARBA00022840"/>
    </source>
</evidence>
<feature type="compositionally biased region" description="Acidic residues" evidence="9">
    <location>
        <begin position="1486"/>
        <end position="1508"/>
    </location>
</feature>
<evidence type="ECO:0000259" key="13">
    <source>
        <dbReference type="PROSITE" id="PS50178"/>
    </source>
</evidence>
<feature type="compositionally biased region" description="Low complexity" evidence="9">
    <location>
        <begin position="504"/>
        <end position="517"/>
    </location>
</feature>
<reference evidence="15" key="1">
    <citation type="submission" date="2021-01" db="EMBL/GenBank/DDBJ databases">
        <title>Phytophthora aleatoria, a newly-described species from Pinus radiata is distinct from Phytophthora cactorum isolates based on comparative genomics.</title>
        <authorList>
            <person name="Mcdougal R."/>
            <person name="Panda P."/>
            <person name="Williams N."/>
            <person name="Studholme D.J."/>
        </authorList>
    </citation>
    <scope>NUCLEOTIDE SEQUENCE</scope>
    <source>
        <strain evidence="15">NZFS 4037</strain>
    </source>
</reference>
<dbReference type="InterPro" id="IPR017455">
    <property type="entry name" value="Znf_FYVE-rel"/>
</dbReference>
<feature type="region of interest" description="Disordered" evidence="9">
    <location>
        <begin position="1913"/>
        <end position="1935"/>
    </location>
</feature>
<evidence type="ECO:0000256" key="8">
    <source>
        <dbReference type="PROSITE-ProRule" id="PRU10141"/>
    </source>
</evidence>
<evidence type="ECO:0000259" key="12">
    <source>
        <dbReference type="PROSITE" id="PS50135"/>
    </source>
</evidence>
<dbReference type="CDD" id="cd02340">
    <property type="entry name" value="ZZ_NBR1_like"/>
    <property type="match status" value="1"/>
</dbReference>
<evidence type="ECO:0008006" key="17">
    <source>
        <dbReference type="Google" id="ProtNLM"/>
    </source>
</evidence>
<dbReference type="InterPro" id="IPR041489">
    <property type="entry name" value="PDZ_6"/>
</dbReference>
<dbReference type="Pfam" id="PF13499">
    <property type="entry name" value="EF-hand_7"/>
    <property type="match status" value="1"/>
</dbReference>
<feature type="region of interest" description="Disordered" evidence="9">
    <location>
        <begin position="631"/>
        <end position="652"/>
    </location>
</feature>
<feature type="compositionally biased region" description="Low complexity" evidence="9">
    <location>
        <begin position="555"/>
        <end position="566"/>
    </location>
</feature>
<dbReference type="PROSITE" id="PS50011">
    <property type="entry name" value="PROTEIN_KINASE_DOM"/>
    <property type="match status" value="1"/>
</dbReference>
<organism evidence="15 16">
    <name type="scientific">Phytophthora aleatoria</name>
    <dbReference type="NCBI Taxonomy" id="2496075"/>
    <lineage>
        <taxon>Eukaryota</taxon>
        <taxon>Sar</taxon>
        <taxon>Stramenopiles</taxon>
        <taxon>Oomycota</taxon>
        <taxon>Peronosporomycetes</taxon>
        <taxon>Peronosporales</taxon>
        <taxon>Peronosporaceae</taxon>
        <taxon>Phytophthora</taxon>
    </lineage>
</organism>